<dbReference type="AlphaFoldDB" id="A0A0U5FA29"/>
<keyword evidence="2" id="KW-1185">Reference proteome</keyword>
<gene>
    <name evidence="1" type="ORF">XAC3562_1760009</name>
</gene>
<accession>A0A0U5FA29</accession>
<protein>
    <submittedName>
        <fullName evidence="1">Uncharacterized protein</fullName>
    </submittedName>
</protein>
<reference evidence="1 2" key="1">
    <citation type="submission" date="2014-09" db="EMBL/GenBank/DDBJ databases">
        <authorList>
            <person name="Regsiter A."/>
        </authorList>
    </citation>
    <scope>NUCLEOTIDE SEQUENCE [LARGE SCALE GENOMIC DNA]</scope>
</reference>
<dbReference type="EMBL" id="CCXZ01000086">
    <property type="protein sequence ID" value="CEG15210.1"/>
    <property type="molecule type" value="Genomic_DNA"/>
</dbReference>
<evidence type="ECO:0000313" key="1">
    <source>
        <dbReference type="EMBL" id="CEG15210.1"/>
    </source>
</evidence>
<proteinExistence type="predicted"/>
<evidence type="ECO:0000313" key="2">
    <source>
        <dbReference type="Proteomes" id="UP000052230"/>
    </source>
</evidence>
<dbReference type="RefSeq" id="WP_017116423.1">
    <property type="nucleotide sequence ID" value="NZ_CAVLIB010000032.1"/>
</dbReference>
<name>A0A0U5FA29_XANCI</name>
<comment type="caution">
    <text evidence="1">The sequence shown here is derived from an EMBL/GenBank/DDBJ whole genome shotgun (WGS) entry which is preliminary data.</text>
</comment>
<organism evidence="1 2">
    <name type="scientific">Xanthomonas citri pv. citri</name>
    <dbReference type="NCBI Taxonomy" id="611301"/>
    <lineage>
        <taxon>Bacteria</taxon>
        <taxon>Pseudomonadati</taxon>
        <taxon>Pseudomonadota</taxon>
        <taxon>Gammaproteobacteria</taxon>
        <taxon>Lysobacterales</taxon>
        <taxon>Lysobacteraceae</taxon>
        <taxon>Xanthomonas</taxon>
    </lineage>
</organism>
<sequence length="92" mass="10067">MTNETEYSFTPAAPGWCFVSFDAAGNVDVGFRVVMWRADAAGNVVGMVPVTVPSDFKPGTDRLSLATVPPIPGQYRHWDDLPELAKEQVRRG</sequence>
<dbReference type="Proteomes" id="UP000052230">
    <property type="component" value="Unassembled WGS sequence"/>
</dbReference>